<feature type="region of interest" description="Disordered" evidence="1">
    <location>
        <begin position="550"/>
        <end position="592"/>
    </location>
</feature>
<organism evidence="3 4">
    <name type="scientific">Bifidobacterium leontopitheci</name>
    <dbReference type="NCBI Taxonomy" id="2650774"/>
    <lineage>
        <taxon>Bacteria</taxon>
        <taxon>Bacillati</taxon>
        <taxon>Actinomycetota</taxon>
        <taxon>Actinomycetes</taxon>
        <taxon>Bifidobacteriales</taxon>
        <taxon>Bifidobacteriaceae</taxon>
        <taxon>Bifidobacterium</taxon>
    </lineage>
</organism>
<keyword evidence="2" id="KW-0812">Transmembrane</keyword>
<accession>A0A6I1GJR0</accession>
<comment type="caution">
    <text evidence="3">The sequence shown here is derived from an EMBL/GenBank/DDBJ whole genome shotgun (WGS) entry which is preliminary data.</text>
</comment>
<proteinExistence type="predicted"/>
<keyword evidence="2" id="KW-0472">Membrane</keyword>
<evidence type="ECO:0000256" key="1">
    <source>
        <dbReference type="SAM" id="MobiDB-lite"/>
    </source>
</evidence>
<keyword evidence="4" id="KW-1185">Reference proteome</keyword>
<dbReference type="EMBL" id="WBVT01000029">
    <property type="protein sequence ID" value="KAB7789866.1"/>
    <property type="molecule type" value="Genomic_DNA"/>
</dbReference>
<name>A0A6I1GJR0_9BIFI</name>
<dbReference type="AlphaFoldDB" id="A0A6I1GJR0"/>
<dbReference type="Proteomes" id="UP000441772">
    <property type="component" value="Unassembled WGS sequence"/>
</dbReference>
<gene>
    <name evidence="3" type="ORF">F7D09_1658</name>
</gene>
<evidence type="ECO:0000256" key="2">
    <source>
        <dbReference type="SAM" id="Phobius"/>
    </source>
</evidence>
<feature type="transmembrane region" description="Helical" evidence="2">
    <location>
        <begin position="609"/>
        <end position="629"/>
    </location>
</feature>
<evidence type="ECO:0000313" key="4">
    <source>
        <dbReference type="Proteomes" id="UP000441772"/>
    </source>
</evidence>
<keyword evidence="2" id="KW-1133">Transmembrane helix</keyword>
<dbReference type="RefSeq" id="WP_226836159.1">
    <property type="nucleotide sequence ID" value="NZ_JBHSKZ010000020.1"/>
</dbReference>
<evidence type="ECO:0000313" key="3">
    <source>
        <dbReference type="EMBL" id="KAB7789866.1"/>
    </source>
</evidence>
<reference evidence="3 4" key="1">
    <citation type="submission" date="2019-09" db="EMBL/GenBank/DDBJ databases">
        <title>Characterization of the phylogenetic diversity of two novel species belonging to the genus Bifidobacterium: Bifidobacterium cebidarum sp. nov. and Bifidobacterium leontopitheci sp. nov.</title>
        <authorList>
            <person name="Lugli G.A."/>
            <person name="Duranti S."/>
            <person name="Milani C."/>
            <person name="Turroni F."/>
            <person name="Ventura M."/>
        </authorList>
    </citation>
    <scope>NUCLEOTIDE SEQUENCE [LARGE SCALE GENOMIC DNA]</scope>
    <source>
        <strain evidence="3 4">LMG 31471</strain>
    </source>
</reference>
<protein>
    <submittedName>
        <fullName evidence="3">Uncharacterized protein</fullName>
    </submittedName>
</protein>
<sequence length="641" mass="67805">MTNHNQTPNGRTVGRASSRAVGRLAAKATALLAAATLTLTGFALTGTARPALAATPDASAQEDTPFDYYSGIANLPETHVFENITLERLEDILRNGTGKYAILIGGTWDANVTRALPVIDKAAKAQGIKKVYNFDPHLDNAGADTLVDVNDKTNTVKEFAARFQKTVDDFGLGAIQSKDASKVVDLPTLFTYDKDAAGGKVLAVSAGADATADEANVTKTLSTAKNAAVRTNGDFYVKYYTDAKQDGQAAVFKDGEQDDISLVSVTYGELEKLLQSPGGHYVFFGATWCGNTYATIRYVNQEARKYGVKHVYTFDTILDNTSGKHSPFHIRDSYNNGEHPLADLYTHLVNTYLPNLVTEDGSHGIVDSKGVGATRLQVPLLLHYDKDNTTQLAGTDQPAGPVTDEVVDYQGAKYNVGTTPTPTAREYMLTWAGTTYDDATIVKPYILQGDDLKPAKNFGRTVTNDRDAYIAQTDHFFSLTELRGQVASAEAKLAGDTSSLGYTQQQIDAYKAQVAAAKAKLVKNAPLDGKDGTDAAVVALAKANSQFTAGTYGKDGGQSGDDQPVNGQPGGQPGASQPDGDAANDGKPAGKRIVTTAGGEQLSRTGADVATLTTAALLLGVAAAALTLARRRLAGSLAARR</sequence>